<evidence type="ECO:0000313" key="3">
    <source>
        <dbReference type="Proteomes" id="UP001460270"/>
    </source>
</evidence>
<keyword evidence="1" id="KW-0472">Membrane</keyword>
<keyword evidence="3" id="KW-1185">Reference proteome</keyword>
<sequence>MCLERESMDHPPITFADFPSERLQSQETASPDRLRVARVVAAFDVAVGAEVVVVGLVFAPFTGGLSLVLSGAGALYGATVGVTAAARGYFTEPKMKDRHNVERVKELFLEFCDAAEHLVNIDKEKRYPELVDVMSLQSLMDQLLDLRRRFTSKSTFKLFVELTGKCSEILEQLHKLRDQFRAAESKKK</sequence>
<keyword evidence="1" id="KW-0812">Transmembrane</keyword>
<accession>A0AAW0NTS1</accession>
<name>A0AAW0NTS1_9GOBI</name>
<evidence type="ECO:0000313" key="2">
    <source>
        <dbReference type="EMBL" id="KAK7909317.1"/>
    </source>
</evidence>
<dbReference type="AlphaFoldDB" id="A0AAW0NTS1"/>
<keyword evidence="1" id="KW-1133">Transmembrane helix</keyword>
<proteinExistence type="predicted"/>
<organism evidence="2 3">
    <name type="scientific">Mugilogobius chulae</name>
    <name type="common">yellowstripe goby</name>
    <dbReference type="NCBI Taxonomy" id="88201"/>
    <lineage>
        <taxon>Eukaryota</taxon>
        <taxon>Metazoa</taxon>
        <taxon>Chordata</taxon>
        <taxon>Craniata</taxon>
        <taxon>Vertebrata</taxon>
        <taxon>Euteleostomi</taxon>
        <taxon>Actinopterygii</taxon>
        <taxon>Neopterygii</taxon>
        <taxon>Teleostei</taxon>
        <taxon>Neoteleostei</taxon>
        <taxon>Acanthomorphata</taxon>
        <taxon>Gobiaria</taxon>
        <taxon>Gobiiformes</taxon>
        <taxon>Gobioidei</taxon>
        <taxon>Gobiidae</taxon>
        <taxon>Gobionellinae</taxon>
        <taxon>Mugilogobius</taxon>
    </lineage>
</organism>
<feature type="transmembrane region" description="Helical" evidence="1">
    <location>
        <begin position="67"/>
        <end position="90"/>
    </location>
</feature>
<dbReference type="Proteomes" id="UP001460270">
    <property type="component" value="Unassembled WGS sequence"/>
</dbReference>
<dbReference type="EMBL" id="JBBPFD010000010">
    <property type="protein sequence ID" value="KAK7909317.1"/>
    <property type="molecule type" value="Genomic_DNA"/>
</dbReference>
<protein>
    <submittedName>
        <fullName evidence="2">Uncharacterized protein</fullName>
    </submittedName>
</protein>
<feature type="transmembrane region" description="Helical" evidence="1">
    <location>
        <begin position="39"/>
        <end position="61"/>
    </location>
</feature>
<evidence type="ECO:0000256" key="1">
    <source>
        <dbReference type="SAM" id="Phobius"/>
    </source>
</evidence>
<comment type="caution">
    <text evidence="2">The sequence shown here is derived from an EMBL/GenBank/DDBJ whole genome shotgun (WGS) entry which is preliminary data.</text>
</comment>
<gene>
    <name evidence="2" type="ORF">WMY93_014001</name>
</gene>
<reference evidence="3" key="1">
    <citation type="submission" date="2024-04" db="EMBL/GenBank/DDBJ databases">
        <title>Salinicola lusitanus LLJ914,a marine bacterium isolated from the Okinawa Trough.</title>
        <authorList>
            <person name="Li J."/>
        </authorList>
    </citation>
    <scope>NUCLEOTIDE SEQUENCE [LARGE SCALE GENOMIC DNA]</scope>
</reference>